<dbReference type="InterPro" id="IPR036388">
    <property type="entry name" value="WH-like_DNA-bd_sf"/>
</dbReference>
<organism evidence="3 4">
    <name type="scientific">Hoeflea ulvae</name>
    <dbReference type="NCBI Taxonomy" id="2983764"/>
    <lineage>
        <taxon>Bacteria</taxon>
        <taxon>Pseudomonadati</taxon>
        <taxon>Pseudomonadota</taxon>
        <taxon>Alphaproteobacteria</taxon>
        <taxon>Hyphomicrobiales</taxon>
        <taxon>Rhizobiaceae</taxon>
        <taxon>Hoeflea</taxon>
    </lineage>
</organism>
<protein>
    <recommendedName>
        <fullName evidence="2">AB hydrolase-1 domain-containing protein</fullName>
    </recommendedName>
</protein>
<dbReference type="PANTHER" id="PTHR46118">
    <property type="entry name" value="PROTEIN ABHD11"/>
    <property type="match status" value="1"/>
</dbReference>
<sequence length="520" mass="57623">MPSEMSTAARREVLDAYRRKNSGATNTIKWAEFDFGGRLLRCGVSQARSMSTHLTSNWRDDETISEMVLLAEGGDVRAGELVQSVNSEILFWFVPYMPADQKVIQSSRLKAVVITQELVVGIIEMFNVDAGLTNAEMRLIFQIVVGLTPAQAASVDSVSVETKRAHLKNACSKLNCVKQSEIMRLILGQMIHILHLCEAETSHMRVVETFTTDHLGRAASLSVQRLHSGRLMRFWELGPPDGQPVLLIHGYLFPFILLNAGESLQRLNIRLTVPVRQGYLDDHACADIFYDGRLTEQAVEDLTQFTRQTWKAPVPLLGHATGGLVAMKMAAANPDLFASLVVASINILSIRPDKKSYAANFFTGIRKLANDTNIYEPIIRQFQKSIFANQQTAKFVLRRLFRDCATDVAVLDGKIGSGPGFAWYMELHKHSPLGISSDFKLVISEATSLLREYGSPVTFVHGPHDGFTRPDQVEDLVRDQPATIVKTLPDGGHLVGASHPELFWDAVAAGLQIQLRESVS</sequence>
<dbReference type="EMBL" id="JAOVZQ010000001">
    <property type="protein sequence ID" value="MCY0096962.1"/>
    <property type="molecule type" value="Genomic_DNA"/>
</dbReference>
<accession>A0ABT3YN07</accession>
<dbReference type="RefSeq" id="WP_267614794.1">
    <property type="nucleotide sequence ID" value="NZ_JAOVZQ010000001.1"/>
</dbReference>
<dbReference type="Gene3D" id="3.40.50.1820">
    <property type="entry name" value="alpha/beta hydrolase"/>
    <property type="match status" value="1"/>
</dbReference>
<dbReference type="PANTHER" id="PTHR46118:SF4">
    <property type="entry name" value="PROTEIN ABHD11"/>
    <property type="match status" value="1"/>
</dbReference>
<dbReference type="Gene3D" id="1.10.10.10">
    <property type="entry name" value="Winged helix-like DNA-binding domain superfamily/Winged helix DNA-binding domain"/>
    <property type="match status" value="1"/>
</dbReference>
<dbReference type="Pfam" id="PF00561">
    <property type="entry name" value="Abhydrolase_1"/>
    <property type="match status" value="1"/>
</dbReference>
<evidence type="ECO:0000259" key="2">
    <source>
        <dbReference type="Pfam" id="PF00561"/>
    </source>
</evidence>
<evidence type="ECO:0000313" key="4">
    <source>
        <dbReference type="Proteomes" id="UP001081283"/>
    </source>
</evidence>
<dbReference type="InterPro" id="IPR000073">
    <property type="entry name" value="AB_hydrolase_1"/>
</dbReference>
<name>A0ABT3YN07_9HYPH</name>
<feature type="domain" description="AB hydrolase-1" evidence="2">
    <location>
        <begin position="298"/>
        <end position="496"/>
    </location>
</feature>
<evidence type="ECO:0000313" key="3">
    <source>
        <dbReference type="EMBL" id="MCY0096962.1"/>
    </source>
</evidence>
<comment type="caution">
    <text evidence="3">The sequence shown here is derived from an EMBL/GenBank/DDBJ whole genome shotgun (WGS) entry which is preliminary data.</text>
</comment>
<dbReference type="SUPFAM" id="SSF53474">
    <property type="entry name" value="alpha/beta-Hydrolases"/>
    <property type="match status" value="1"/>
</dbReference>
<keyword evidence="1" id="KW-0378">Hydrolase</keyword>
<keyword evidence="4" id="KW-1185">Reference proteome</keyword>
<dbReference type="SUPFAM" id="SSF46894">
    <property type="entry name" value="C-terminal effector domain of the bipartite response regulators"/>
    <property type="match status" value="1"/>
</dbReference>
<evidence type="ECO:0000256" key="1">
    <source>
        <dbReference type="ARBA" id="ARBA00022801"/>
    </source>
</evidence>
<reference evidence="3" key="1">
    <citation type="submission" date="2022-10" db="EMBL/GenBank/DDBJ databases">
        <title>Hoeflea sp. J2-29, isolated from marine algae.</title>
        <authorList>
            <person name="Kristyanto S."/>
            <person name="Kim J.M."/>
            <person name="Jeon C.O."/>
        </authorList>
    </citation>
    <scope>NUCLEOTIDE SEQUENCE</scope>
    <source>
        <strain evidence="3">J2-29</strain>
    </source>
</reference>
<proteinExistence type="predicted"/>
<dbReference type="InterPro" id="IPR016032">
    <property type="entry name" value="Sig_transdc_resp-reg_C-effctor"/>
</dbReference>
<dbReference type="InterPro" id="IPR029058">
    <property type="entry name" value="AB_hydrolase_fold"/>
</dbReference>
<dbReference type="Proteomes" id="UP001081283">
    <property type="component" value="Unassembled WGS sequence"/>
</dbReference>
<gene>
    <name evidence="3" type="ORF">OEG82_23560</name>
</gene>